<dbReference type="InterPro" id="IPR017896">
    <property type="entry name" value="4Fe4S_Fe-S-bd"/>
</dbReference>
<dbReference type="PANTHER" id="PTHR30176">
    <property type="entry name" value="FERREDOXIN-TYPE PROTEIN NAPH"/>
    <property type="match status" value="1"/>
</dbReference>
<dbReference type="GO" id="GO:0051539">
    <property type="term" value="F:4 iron, 4 sulfur cluster binding"/>
    <property type="evidence" value="ECO:0007669"/>
    <property type="project" value="UniProtKB-KW"/>
</dbReference>
<keyword evidence="7" id="KW-0472">Membrane</keyword>
<evidence type="ECO:0000256" key="4">
    <source>
        <dbReference type="ARBA" id="ARBA00022982"/>
    </source>
</evidence>
<keyword evidence="7" id="KW-0812">Transmembrane</keyword>
<evidence type="ECO:0000313" key="10">
    <source>
        <dbReference type="Proteomes" id="UP000290921"/>
    </source>
</evidence>
<dbReference type="Pfam" id="PF12801">
    <property type="entry name" value="Fer4_5"/>
    <property type="match status" value="2"/>
</dbReference>
<dbReference type="Proteomes" id="UP000290921">
    <property type="component" value="Unassembled WGS sequence"/>
</dbReference>
<dbReference type="PROSITE" id="PS00198">
    <property type="entry name" value="4FE4S_FER_1"/>
    <property type="match status" value="2"/>
</dbReference>
<evidence type="ECO:0000256" key="3">
    <source>
        <dbReference type="ARBA" id="ARBA00022723"/>
    </source>
</evidence>
<gene>
    <name evidence="9" type="ORF">DP130_10785</name>
</gene>
<evidence type="ECO:0000259" key="8">
    <source>
        <dbReference type="PROSITE" id="PS51379"/>
    </source>
</evidence>
<protein>
    <submittedName>
        <fullName evidence="9">4Fe-4S binding protein</fullName>
    </submittedName>
</protein>
<dbReference type="InterPro" id="IPR051684">
    <property type="entry name" value="Electron_Trans/Redox"/>
</dbReference>
<feature type="transmembrane region" description="Helical" evidence="7">
    <location>
        <begin position="9"/>
        <end position="27"/>
    </location>
</feature>
<evidence type="ECO:0000256" key="7">
    <source>
        <dbReference type="SAM" id="Phobius"/>
    </source>
</evidence>
<sequence>MGGGKIKKFWSRYSYLVFITFVIIGLFDSRFAIIAIVCMLAPILLSVFGKGRYWCGNLCPRGNFYDIVLSKFSNKNKTPNLLKSKYFRATVIIIMFTVFGNQSYENWGNATGIGLLFYRMIVITSLVGIVLSFFYNSRVWCNFCPMGSISAFISKFKKDKKVLNIDNNCVNCKVCEKKCPMGISPYEYNNEGKISNIDCIQCKKCAFVCPKGSIN</sequence>
<comment type="caution">
    <text evidence="9">The sequence shown here is derived from an EMBL/GenBank/DDBJ whole genome shotgun (WGS) entry which is preliminary data.</text>
</comment>
<dbReference type="GO" id="GO:0046872">
    <property type="term" value="F:metal ion binding"/>
    <property type="evidence" value="ECO:0007669"/>
    <property type="project" value="UniProtKB-KW"/>
</dbReference>
<dbReference type="SUPFAM" id="SSF54862">
    <property type="entry name" value="4Fe-4S ferredoxins"/>
    <property type="match status" value="1"/>
</dbReference>
<keyword evidence="1" id="KW-0813">Transport</keyword>
<feature type="transmembrane region" description="Helical" evidence="7">
    <location>
        <begin position="86"/>
        <end position="104"/>
    </location>
</feature>
<keyword evidence="3" id="KW-0479">Metal-binding</keyword>
<dbReference type="AlphaFoldDB" id="A0A4Q0VAI1"/>
<keyword evidence="7" id="KW-1133">Transmembrane helix</keyword>
<evidence type="ECO:0000256" key="1">
    <source>
        <dbReference type="ARBA" id="ARBA00022448"/>
    </source>
</evidence>
<dbReference type="EMBL" id="QMAP01000010">
    <property type="protein sequence ID" value="RXI46615.1"/>
    <property type="molecule type" value="Genomic_DNA"/>
</dbReference>
<dbReference type="Gene3D" id="3.30.70.20">
    <property type="match status" value="1"/>
</dbReference>
<organism evidence="9 10">
    <name type="scientific">Clostridium tetani</name>
    <dbReference type="NCBI Taxonomy" id="1513"/>
    <lineage>
        <taxon>Bacteria</taxon>
        <taxon>Bacillati</taxon>
        <taxon>Bacillota</taxon>
        <taxon>Clostridia</taxon>
        <taxon>Eubacteriales</taxon>
        <taxon>Clostridiaceae</taxon>
        <taxon>Clostridium</taxon>
    </lineage>
</organism>
<accession>A0A4Q0VAI1</accession>
<dbReference type="PROSITE" id="PS51379">
    <property type="entry name" value="4FE4S_FER_2"/>
    <property type="match status" value="2"/>
</dbReference>
<proteinExistence type="predicted"/>
<feature type="transmembrane region" description="Helical" evidence="7">
    <location>
        <begin position="33"/>
        <end position="51"/>
    </location>
</feature>
<keyword evidence="5" id="KW-0408">Iron</keyword>
<dbReference type="RefSeq" id="WP_129030721.1">
    <property type="nucleotide sequence ID" value="NZ_AP026806.1"/>
</dbReference>
<dbReference type="GO" id="GO:0005886">
    <property type="term" value="C:plasma membrane"/>
    <property type="evidence" value="ECO:0007669"/>
    <property type="project" value="TreeGrafter"/>
</dbReference>
<keyword evidence="4" id="KW-0249">Electron transport</keyword>
<dbReference type="InterPro" id="IPR017900">
    <property type="entry name" value="4Fe4S_Fe_S_CS"/>
</dbReference>
<feature type="domain" description="4Fe-4S ferredoxin-type" evidence="8">
    <location>
        <begin position="190"/>
        <end position="215"/>
    </location>
</feature>
<dbReference type="Pfam" id="PF13187">
    <property type="entry name" value="Fer4_9"/>
    <property type="match status" value="1"/>
</dbReference>
<feature type="domain" description="4Fe-4S ferredoxin-type" evidence="8">
    <location>
        <begin position="159"/>
        <end position="189"/>
    </location>
</feature>
<evidence type="ECO:0000256" key="5">
    <source>
        <dbReference type="ARBA" id="ARBA00023004"/>
    </source>
</evidence>
<keyword evidence="6" id="KW-0411">Iron-sulfur</keyword>
<name>A0A4Q0VAI1_CLOTA</name>
<evidence type="ECO:0000313" key="9">
    <source>
        <dbReference type="EMBL" id="RXI46615.1"/>
    </source>
</evidence>
<evidence type="ECO:0000256" key="2">
    <source>
        <dbReference type="ARBA" id="ARBA00022485"/>
    </source>
</evidence>
<reference evidence="9 10" key="1">
    <citation type="submission" date="2018-06" db="EMBL/GenBank/DDBJ databases">
        <title>Genome conservation of Clostridium tetani.</title>
        <authorList>
            <person name="Bruggemann H."/>
            <person name="Popoff M.R."/>
        </authorList>
    </citation>
    <scope>NUCLEOTIDE SEQUENCE [LARGE SCALE GENOMIC DNA]</scope>
    <source>
        <strain evidence="9 10">2017.061</strain>
    </source>
</reference>
<feature type="transmembrane region" description="Helical" evidence="7">
    <location>
        <begin position="116"/>
        <end position="136"/>
    </location>
</feature>
<dbReference type="PANTHER" id="PTHR30176:SF3">
    <property type="entry name" value="FERREDOXIN-TYPE PROTEIN NAPH"/>
    <property type="match status" value="1"/>
</dbReference>
<evidence type="ECO:0000256" key="6">
    <source>
        <dbReference type="ARBA" id="ARBA00023014"/>
    </source>
</evidence>
<keyword evidence="2" id="KW-0004">4Fe-4S</keyword>